<dbReference type="EMBL" id="MQUR01000005">
    <property type="protein sequence ID" value="OLZ72570.1"/>
    <property type="molecule type" value="Genomic_DNA"/>
</dbReference>
<accession>A0ABX3G8V3</accession>
<protein>
    <submittedName>
        <fullName evidence="1">Uncharacterized protein</fullName>
    </submittedName>
</protein>
<dbReference type="RefSeq" id="WP_076043243.1">
    <property type="nucleotide sequence ID" value="NZ_MQUR01000005.1"/>
</dbReference>
<gene>
    <name evidence="1" type="ORF">AVW11_04035</name>
</gene>
<comment type="caution">
    <text evidence="1">The sequence shown here is derived from an EMBL/GenBank/DDBJ whole genome shotgun (WGS) entry which is preliminary data.</text>
</comment>
<name>A0ABX3G8V3_9ACTN</name>
<organism evidence="1 2">
    <name type="scientific">Streptomyces amritsarensis</name>
    <dbReference type="NCBI Taxonomy" id="681158"/>
    <lineage>
        <taxon>Bacteria</taxon>
        <taxon>Bacillati</taxon>
        <taxon>Actinomycetota</taxon>
        <taxon>Actinomycetes</taxon>
        <taxon>Kitasatosporales</taxon>
        <taxon>Streptomycetaceae</taxon>
        <taxon>Streptomyces</taxon>
    </lineage>
</organism>
<proteinExistence type="predicted"/>
<keyword evidence="2" id="KW-1185">Reference proteome</keyword>
<sequence>MPFDLGDTVRLRAECRNPGGTLTNAATVALTVTLPDGTTATPSVTNPPGSDGEYQVDYPTTQAGRHGARWVFGTPAAAYTDMFDVRAAVPPLILSLADGRRHLQIPAGDTSADEQLREWLESVTELVEGLCGPCVRRTVVEDHTIGRGGAAGVALRRTPVLSVTSAAVVQTGGESYAAVSLDVDSNGVLRRLDGGRLYGPLLRVTYVAGRTIVPANLSSAARIILQHLWRTQYGASRALSGLGGGEDFAVTEPIAGFGYAIPNRALQLMEPHRLPPGVA</sequence>
<evidence type="ECO:0000313" key="1">
    <source>
        <dbReference type="EMBL" id="OLZ72570.1"/>
    </source>
</evidence>
<dbReference type="Proteomes" id="UP000187151">
    <property type="component" value="Unassembled WGS sequence"/>
</dbReference>
<evidence type="ECO:0000313" key="2">
    <source>
        <dbReference type="Proteomes" id="UP000187151"/>
    </source>
</evidence>
<reference evidence="1 2" key="1">
    <citation type="submission" date="2016-01" db="EMBL/GenBank/DDBJ databases">
        <title>Streptomyces amritsarensis strain MTCC 11845 genome sequencing and assembly.</title>
        <authorList>
            <person name="Sharma D."/>
            <person name="Nair G.R."/>
            <person name="Kaur G."/>
            <person name="Manhas R.K."/>
            <person name="Mayilraj S."/>
        </authorList>
    </citation>
    <scope>NUCLEOTIDE SEQUENCE [LARGE SCALE GENOMIC DNA]</scope>
    <source>
        <strain evidence="1 2">MTCC 11845</strain>
    </source>
</reference>